<dbReference type="SUPFAM" id="SSF52833">
    <property type="entry name" value="Thioredoxin-like"/>
    <property type="match status" value="1"/>
</dbReference>
<dbReference type="GO" id="GO:0045454">
    <property type="term" value="P:cell redox homeostasis"/>
    <property type="evidence" value="ECO:0007669"/>
    <property type="project" value="TreeGrafter"/>
</dbReference>
<dbReference type="GO" id="GO:0015035">
    <property type="term" value="F:protein-disulfide reductase activity"/>
    <property type="evidence" value="ECO:0007669"/>
    <property type="project" value="TreeGrafter"/>
</dbReference>
<dbReference type="AlphaFoldDB" id="A0A1N7KUY2"/>
<dbReference type="InterPro" id="IPR036249">
    <property type="entry name" value="Thioredoxin-like_sf"/>
</dbReference>
<dbReference type="InterPro" id="IPR013766">
    <property type="entry name" value="Thioredoxin_domain"/>
</dbReference>
<dbReference type="PROSITE" id="PS00194">
    <property type="entry name" value="THIOREDOXIN_1"/>
    <property type="match status" value="1"/>
</dbReference>
<dbReference type="OrthoDB" id="9790390at2"/>
<dbReference type="Gene3D" id="2.30.30.380">
    <property type="entry name" value="Zn-finger domain of Sec23/24"/>
    <property type="match status" value="1"/>
</dbReference>
<evidence type="ECO:0000313" key="7">
    <source>
        <dbReference type="Proteomes" id="UP000186221"/>
    </source>
</evidence>
<evidence type="ECO:0000313" key="6">
    <source>
        <dbReference type="EMBL" id="SIS65374.1"/>
    </source>
</evidence>
<organism evidence="6 7">
    <name type="scientific">Rhodobacter aestuarii</name>
    <dbReference type="NCBI Taxonomy" id="453582"/>
    <lineage>
        <taxon>Bacteria</taxon>
        <taxon>Pseudomonadati</taxon>
        <taxon>Pseudomonadota</taxon>
        <taxon>Alphaproteobacteria</taxon>
        <taxon>Rhodobacterales</taxon>
        <taxon>Rhodobacter group</taxon>
        <taxon>Rhodobacter</taxon>
    </lineage>
</organism>
<dbReference type="GO" id="GO:0005829">
    <property type="term" value="C:cytosol"/>
    <property type="evidence" value="ECO:0007669"/>
    <property type="project" value="TreeGrafter"/>
</dbReference>
<dbReference type="RefSeq" id="WP_076484260.1">
    <property type="nucleotide sequence ID" value="NZ_FTOG01000003.1"/>
</dbReference>
<protein>
    <submittedName>
        <fullName evidence="6">Thioredoxin</fullName>
    </submittedName>
</protein>
<dbReference type="PANTHER" id="PTHR45663:SF11">
    <property type="entry name" value="GEO12009P1"/>
    <property type="match status" value="1"/>
</dbReference>
<evidence type="ECO:0000259" key="5">
    <source>
        <dbReference type="PROSITE" id="PS51352"/>
    </source>
</evidence>
<name>A0A1N7KUY2_9RHOB</name>
<keyword evidence="2" id="KW-0249">Electron transport</keyword>
<evidence type="ECO:0000256" key="2">
    <source>
        <dbReference type="ARBA" id="ARBA00022982"/>
    </source>
</evidence>
<keyword evidence="3" id="KW-1015">Disulfide bond</keyword>
<dbReference type="PROSITE" id="PS51352">
    <property type="entry name" value="THIOREDOXIN_2"/>
    <property type="match status" value="1"/>
</dbReference>
<evidence type="ECO:0000256" key="4">
    <source>
        <dbReference type="ARBA" id="ARBA00023284"/>
    </source>
</evidence>
<dbReference type="PRINTS" id="PR00421">
    <property type="entry name" value="THIOREDOXIN"/>
</dbReference>
<feature type="domain" description="Thioredoxin" evidence="5">
    <location>
        <begin position="30"/>
        <end position="144"/>
    </location>
</feature>
<dbReference type="Pfam" id="PF00085">
    <property type="entry name" value="Thioredoxin"/>
    <property type="match status" value="1"/>
</dbReference>
<dbReference type="EMBL" id="FTOG01000003">
    <property type="protein sequence ID" value="SIS65374.1"/>
    <property type="molecule type" value="Genomic_DNA"/>
</dbReference>
<dbReference type="PANTHER" id="PTHR45663">
    <property type="entry name" value="GEO12009P1"/>
    <property type="match status" value="1"/>
</dbReference>
<dbReference type="Proteomes" id="UP000186221">
    <property type="component" value="Unassembled WGS sequence"/>
</dbReference>
<dbReference type="NCBIfam" id="NF008229">
    <property type="entry name" value="PRK10996.1"/>
    <property type="match status" value="1"/>
</dbReference>
<accession>A0A1N7KUY2</accession>
<dbReference type="CDD" id="cd02947">
    <property type="entry name" value="TRX_family"/>
    <property type="match status" value="1"/>
</dbReference>
<gene>
    <name evidence="6" type="ORF">SAMN05421580_10359</name>
</gene>
<reference evidence="7" key="1">
    <citation type="submission" date="2017-01" db="EMBL/GenBank/DDBJ databases">
        <authorList>
            <person name="Varghese N."/>
            <person name="Submissions S."/>
        </authorList>
    </citation>
    <scope>NUCLEOTIDE SEQUENCE [LARGE SCALE GENOMIC DNA]</scope>
    <source>
        <strain evidence="7">DSM 19945</strain>
    </source>
</reference>
<evidence type="ECO:0000256" key="3">
    <source>
        <dbReference type="ARBA" id="ARBA00023157"/>
    </source>
</evidence>
<keyword evidence="4" id="KW-0676">Redox-active center</keyword>
<proteinExistence type="predicted"/>
<keyword evidence="1" id="KW-0813">Transport</keyword>
<dbReference type="InterPro" id="IPR049299">
    <property type="entry name" value="Thio2_N"/>
</dbReference>
<sequence>MTEGLRMTCLDCGQANRVPADKLGAGPKCGVCGAALMTGKVSAIDADVLSKAARDDVPLMVDFWAPWCGPCRQMAPQFQTAAAQLAGQVRLAKIDTQAHPEAAQRYRIQGIPAFILFAKGREVARAAGARPAADLVSFARAKLSAKSNGKQGARA</sequence>
<keyword evidence="7" id="KW-1185">Reference proteome</keyword>
<dbReference type="Pfam" id="PF21352">
    <property type="entry name" value="Zn_ribbon_Thio2"/>
    <property type="match status" value="1"/>
</dbReference>
<dbReference type="Gene3D" id="3.40.30.10">
    <property type="entry name" value="Glutaredoxin"/>
    <property type="match status" value="1"/>
</dbReference>
<evidence type="ECO:0000256" key="1">
    <source>
        <dbReference type="ARBA" id="ARBA00022448"/>
    </source>
</evidence>
<dbReference type="STRING" id="453582.SAMN05421580_10359"/>
<dbReference type="InterPro" id="IPR017937">
    <property type="entry name" value="Thioredoxin_CS"/>
</dbReference>